<keyword evidence="3" id="KW-0813">Transport</keyword>
<dbReference type="EMBL" id="HACA01002054">
    <property type="protein sequence ID" value="CDW19415.1"/>
    <property type="molecule type" value="Transcribed_RNA"/>
</dbReference>
<keyword evidence="8" id="KW-0496">Mitochondrion</keyword>
<dbReference type="OrthoDB" id="35799at2759"/>
<dbReference type="AlphaFoldDB" id="A0A0K2T0V5"/>
<evidence type="ECO:0000256" key="2">
    <source>
        <dbReference type="ARBA" id="ARBA00006842"/>
    </source>
</evidence>
<evidence type="ECO:0000256" key="4">
    <source>
        <dbReference type="ARBA" id="ARBA00022547"/>
    </source>
</evidence>
<evidence type="ECO:0000256" key="5">
    <source>
        <dbReference type="ARBA" id="ARBA00022781"/>
    </source>
</evidence>
<keyword evidence="6" id="KW-0999">Mitochondrion inner membrane</keyword>
<accession>A0A0K2T0V5</accession>
<dbReference type="GO" id="GO:0005743">
    <property type="term" value="C:mitochondrial inner membrane"/>
    <property type="evidence" value="ECO:0007669"/>
    <property type="project" value="UniProtKB-SubCell"/>
</dbReference>
<sequence length="196" mass="22046">ITAATHFFSCSVVRHPLIYSSNMAARRISSTSIDWAEFAKKIPTGQRASFNALKSKQYALVRTINALPAELPQIEFANYRNKIAVAGMVDNFEKQWGALKIPFPADKITSSIDAEANQAKSKFESLVAESNARKVSIEAEKKNWENMIPLEEMNREEALEAVPWLSIDVNNPTHYPHDEKKIATINLDAHFAKEKN</sequence>
<evidence type="ECO:0000256" key="9">
    <source>
        <dbReference type="ARBA" id="ARBA00023136"/>
    </source>
</evidence>
<name>A0A0K2T0V5_LEPSM</name>
<dbReference type="GO" id="GO:0015078">
    <property type="term" value="F:proton transmembrane transporter activity"/>
    <property type="evidence" value="ECO:0007669"/>
    <property type="project" value="InterPro"/>
</dbReference>
<comment type="subcellular location">
    <subcellularLocation>
        <location evidence="1">Mitochondrion inner membrane</location>
    </subcellularLocation>
</comment>
<dbReference type="GO" id="GO:0015986">
    <property type="term" value="P:proton motive force-driven ATP synthesis"/>
    <property type="evidence" value="ECO:0007669"/>
    <property type="project" value="InterPro"/>
</dbReference>
<dbReference type="InterPro" id="IPR008689">
    <property type="entry name" value="ATP_synth_F0_dsu_mt"/>
</dbReference>
<dbReference type="SUPFAM" id="SSF161065">
    <property type="entry name" value="ATP synthase D chain-like"/>
    <property type="match status" value="1"/>
</dbReference>
<comment type="similarity">
    <text evidence="2">Belongs to the ATPase d subunit family.</text>
</comment>
<dbReference type="PANTHER" id="PTHR12700">
    <property type="entry name" value="ATP SYNTHASE SUBUNIT D, MITOCHONDRIAL"/>
    <property type="match status" value="1"/>
</dbReference>
<evidence type="ECO:0000256" key="1">
    <source>
        <dbReference type="ARBA" id="ARBA00004273"/>
    </source>
</evidence>
<organism evidence="10">
    <name type="scientific">Lepeophtheirus salmonis</name>
    <name type="common">Salmon louse</name>
    <name type="synonym">Caligus salmonis</name>
    <dbReference type="NCBI Taxonomy" id="72036"/>
    <lineage>
        <taxon>Eukaryota</taxon>
        <taxon>Metazoa</taxon>
        <taxon>Ecdysozoa</taxon>
        <taxon>Arthropoda</taxon>
        <taxon>Crustacea</taxon>
        <taxon>Multicrustacea</taxon>
        <taxon>Hexanauplia</taxon>
        <taxon>Copepoda</taxon>
        <taxon>Siphonostomatoida</taxon>
        <taxon>Caligidae</taxon>
        <taxon>Lepeophtheirus</taxon>
    </lineage>
</organism>
<reference evidence="10" key="1">
    <citation type="submission" date="2014-05" db="EMBL/GenBank/DDBJ databases">
        <authorList>
            <person name="Chronopoulou M."/>
        </authorList>
    </citation>
    <scope>NUCLEOTIDE SEQUENCE</scope>
    <source>
        <tissue evidence="10">Whole organism</tissue>
    </source>
</reference>
<gene>
    <name evidence="10" type="primary">Atp5h</name>
</gene>
<keyword evidence="7" id="KW-0406">Ion transport</keyword>
<evidence type="ECO:0000256" key="6">
    <source>
        <dbReference type="ARBA" id="ARBA00022792"/>
    </source>
</evidence>
<dbReference type="InterPro" id="IPR036228">
    <property type="entry name" value="ATP_synth_F0_dsu_sf_mt"/>
</dbReference>
<protein>
    <submittedName>
        <fullName evidence="10">ATP synthase, H+ transporting, mitochondrial Fo complex, subunit d [Ceratitis capitata]</fullName>
    </submittedName>
</protein>
<proteinExistence type="inferred from homology"/>
<dbReference type="PIRSF" id="PIRSF005514">
    <property type="entry name" value="ATPase_F0_D_mt"/>
    <property type="match status" value="1"/>
</dbReference>
<evidence type="ECO:0000256" key="8">
    <source>
        <dbReference type="ARBA" id="ARBA00023128"/>
    </source>
</evidence>
<keyword evidence="9" id="KW-0472">Membrane</keyword>
<evidence type="ECO:0000256" key="7">
    <source>
        <dbReference type="ARBA" id="ARBA00023065"/>
    </source>
</evidence>
<evidence type="ECO:0000256" key="3">
    <source>
        <dbReference type="ARBA" id="ARBA00022448"/>
    </source>
</evidence>
<dbReference type="GO" id="GO:0045259">
    <property type="term" value="C:proton-transporting ATP synthase complex"/>
    <property type="evidence" value="ECO:0007669"/>
    <property type="project" value="UniProtKB-KW"/>
</dbReference>
<feature type="non-terminal residue" evidence="10">
    <location>
        <position position="1"/>
    </location>
</feature>
<keyword evidence="5" id="KW-0375">Hydrogen ion transport</keyword>
<evidence type="ECO:0000313" key="10">
    <source>
        <dbReference type="EMBL" id="CDW19415.1"/>
    </source>
</evidence>
<dbReference type="Gene3D" id="6.10.280.70">
    <property type="match status" value="1"/>
</dbReference>
<dbReference type="Pfam" id="PF05873">
    <property type="entry name" value="Mt_ATP-synt_D"/>
    <property type="match status" value="1"/>
</dbReference>
<keyword evidence="4" id="KW-0138">CF(0)</keyword>